<accession>A0AAN8GB12</accession>
<dbReference type="GO" id="GO:0005774">
    <property type="term" value="C:vacuolar membrane"/>
    <property type="evidence" value="ECO:0007669"/>
    <property type="project" value="TreeGrafter"/>
</dbReference>
<dbReference type="InterPro" id="IPR013057">
    <property type="entry name" value="AA_transpt_TM"/>
</dbReference>
<evidence type="ECO:0000256" key="3">
    <source>
        <dbReference type="ARBA" id="ARBA00022989"/>
    </source>
</evidence>
<feature type="transmembrane region" description="Helical" evidence="5">
    <location>
        <begin position="428"/>
        <end position="451"/>
    </location>
</feature>
<comment type="caution">
    <text evidence="7">The sequence shown here is derived from an EMBL/GenBank/DDBJ whole genome shotgun (WGS) entry which is preliminary data.</text>
</comment>
<evidence type="ECO:0000313" key="8">
    <source>
        <dbReference type="Proteomes" id="UP001331761"/>
    </source>
</evidence>
<dbReference type="Proteomes" id="UP001331761">
    <property type="component" value="Unassembled WGS sequence"/>
</dbReference>
<feature type="transmembrane region" description="Helical" evidence="5">
    <location>
        <begin position="271"/>
        <end position="298"/>
    </location>
</feature>
<dbReference type="EMBL" id="WIXE01001831">
    <property type="protein sequence ID" value="KAK5985363.1"/>
    <property type="molecule type" value="Genomic_DNA"/>
</dbReference>
<proteinExistence type="predicted"/>
<protein>
    <submittedName>
        <fullName evidence="7">SLC (SoLute Carrier)</fullName>
    </submittedName>
</protein>
<sequence>MSVVNSGIMLVSPSDPSVKKKPTSIPVKENQRKNGVSATAVLTNFICGMMGPGCFSVALSFKQAGLWGGFVLTFVIGILSLISMYKLVLCSQHIGKLMNFGVDGKAMDYGSTAAGVLRHSYVCIRPYENQARWIVDTCLVAFQLGVLSVSFVFVADHILEVIHFINGKDHSYSKVAVMLLFFVPQLCVNLVNNIRVITFLSACGNFIILLAIALVTKELIIHEKYSHSSLPAVTNFSGVTIAAGGLMYAFEGQAMVLALENRLQRASDMVGLTGVLCTSMNVVMLVYAFLGFFGYLTFGPSVAGSLTLNLPNSNLMAAVKLLLVAKIFFGSALQLYVIISILSPPLTARFFKASPRQAAISEYVLRIVLTAFSLTVAVCVPNLYDIIPLVGITAGMLLSLILPSILHTLMFLPIVLSEEKKVMRAVFLIIENTALFVLGWTFLATGLYSSIGSIVSNNH</sequence>
<evidence type="ECO:0000256" key="5">
    <source>
        <dbReference type="SAM" id="Phobius"/>
    </source>
</evidence>
<evidence type="ECO:0000256" key="1">
    <source>
        <dbReference type="ARBA" id="ARBA00004141"/>
    </source>
</evidence>
<feature type="transmembrane region" description="Helical" evidence="5">
    <location>
        <begin position="236"/>
        <end position="259"/>
    </location>
</feature>
<dbReference type="Pfam" id="PF01490">
    <property type="entry name" value="Aa_trans"/>
    <property type="match status" value="1"/>
</dbReference>
<name>A0AAN8GB12_TRICO</name>
<evidence type="ECO:0000256" key="4">
    <source>
        <dbReference type="ARBA" id="ARBA00023136"/>
    </source>
</evidence>
<comment type="subcellular location">
    <subcellularLocation>
        <location evidence="1">Membrane</location>
        <topology evidence="1">Multi-pass membrane protein</topology>
    </subcellularLocation>
</comment>
<gene>
    <name evidence="7" type="ORF">GCK32_011870</name>
</gene>
<dbReference type="PANTHER" id="PTHR22950:SF193">
    <property type="entry name" value="AMINO ACID TRANSPORTER TRANSMEMBRANE DOMAIN-CONTAINING PROTEIN"/>
    <property type="match status" value="1"/>
</dbReference>
<keyword evidence="2 5" id="KW-0812">Transmembrane</keyword>
<evidence type="ECO:0000259" key="6">
    <source>
        <dbReference type="Pfam" id="PF01490"/>
    </source>
</evidence>
<keyword evidence="3 5" id="KW-1133">Transmembrane helix</keyword>
<evidence type="ECO:0000256" key="2">
    <source>
        <dbReference type="ARBA" id="ARBA00022692"/>
    </source>
</evidence>
<reference evidence="7 8" key="1">
    <citation type="submission" date="2019-10" db="EMBL/GenBank/DDBJ databases">
        <title>Assembly and Annotation for the nematode Trichostrongylus colubriformis.</title>
        <authorList>
            <person name="Martin J."/>
        </authorList>
    </citation>
    <scope>NUCLEOTIDE SEQUENCE [LARGE SCALE GENOMIC DNA]</scope>
    <source>
        <strain evidence="7">G859</strain>
        <tissue evidence="7">Whole worm</tissue>
    </source>
</reference>
<feature type="domain" description="Amino acid transporter transmembrane" evidence="6">
    <location>
        <begin position="36"/>
        <end position="443"/>
    </location>
</feature>
<feature type="transmembrane region" description="Helical" evidence="5">
    <location>
        <begin position="133"/>
        <end position="155"/>
    </location>
</feature>
<dbReference type="GO" id="GO:0015179">
    <property type="term" value="F:L-amino acid transmembrane transporter activity"/>
    <property type="evidence" value="ECO:0007669"/>
    <property type="project" value="TreeGrafter"/>
</dbReference>
<feature type="transmembrane region" description="Helical" evidence="5">
    <location>
        <begin position="67"/>
        <end position="88"/>
    </location>
</feature>
<dbReference type="PANTHER" id="PTHR22950">
    <property type="entry name" value="AMINO ACID TRANSPORTER"/>
    <property type="match status" value="1"/>
</dbReference>
<feature type="transmembrane region" description="Helical" evidence="5">
    <location>
        <begin position="175"/>
        <end position="191"/>
    </location>
</feature>
<feature type="transmembrane region" description="Helical" evidence="5">
    <location>
        <begin position="38"/>
        <end position="61"/>
    </location>
</feature>
<organism evidence="7 8">
    <name type="scientific">Trichostrongylus colubriformis</name>
    <name type="common">Black scour worm</name>
    <dbReference type="NCBI Taxonomy" id="6319"/>
    <lineage>
        <taxon>Eukaryota</taxon>
        <taxon>Metazoa</taxon>
        <taxon>Ecdysozoa</taxon>
        <taxon>Nematoda</taxon>
        <taxon>Chromadorea</taxon>
        <taxon>Rhabditida</taxon>
        <taxon>Rhabditina</taxon>
        <taxon>Rhabditomorpha</taxon>
        <taxon>Strongyloidea</taxon>
        <taxon>Trichostrongylidae</taxon>
        <taxon>Trichostrongylus</taxon>
    </lineage>
</organism>
<evidence type="ECO:0000313" key="7">
    <source>
        <dbReference type="EMBL" id="KAK5985363.1"/>
    </source>
</evidence>
<feature type="transmembrane region" description="Helical" evidence="5">
    <location>
        <begin position="196"/>
        <end position="216"/>
    </location>
</feature>
<keyword evidence="8" id="KW-1185">Reference proteome</keyword>
<keyword evidence="4 5" id="KW-0472">Membrane</keyword>
<feature type="transmembrane region" description="Helical" evidence="5">
    <location>
        <begin position="363"/>
        <end position="384"/>
    </location>
</feature>
<feature type="transmembrane region" description="Helical" evidence="5">
    <location>
        <begin position="318"/>
        <end position="342"/>
    </location>
</feature>
<dbReference type="AlphaFoldDB" id="A0AAN8GB12"/>
<feature type="transmembrane region" description="Helical" evidence="5">
    <location>
        <begin position="390"/>
        <end position="416"/>
    </location>
</feature>